<dbReference type="Pfam" id="PF01734">
    <property type="entry name" value="Patatin"/>
    <property type="match status" value="1"/>
</dbReference>
<accession>A0AA41YSD4</accession>
<dbReference type="PANTHER" id="PTHR14226">
    <property type="entry name" value="NEUROPATHY TARGET ESTERASE/SWISS CHEESE D.MELANOGASTER"/>
    <property type="match status" value="1"/>
</dbReference>
<protein>
    <submittedName>
        <fullName evidence="6">Patatin-like phospholipase family protein</fullName>
    </submittedName>
</protein>
<feature type="active site" description="Proton acceptor" evidence="4">
    <location>
        <position position="205"/>
    </location>
</feature>
<dbReference type="EMBL" id="JAMOIM010000003">
    <property type="protein sequence ID" value="MCW6507686.1"/>
    <property type="molecule type" value="Genomic_DNA"/>
</dbReference>
<dbReference type="PANTHER" id="PTHR14226:SF78">
    <property type="entry name" value="SLR0060 PROTEIN"/>
    <property type="match status" value="1"/>
</dbReference>
<keyword evidence="3 4" id="KW-0443">Lipid metabolism</keyword>
<dbReference type="InterPro" id="IPR002641">
    <property type="entry name" value="PNPLA_dom"/>
</dbReference>
<evidence type="ECO:0000256" key="3">
    <source>
        <dbReference type="ARBA" id="ARBA00023098"/>
    </source>
</evidence>
<keyword evidence="1 4" id="KW-0378">Hydrolase</keyword>
<dbReference type="AlphaFoldDB" id="A0AA41YSD4"/>
<evidence type="ECO:0000313" key="7">
    <source>
        <dbReference type="Proteomes" id="UP001165667"/>
    </source>
</evidence>
<dbReference type="GO" id="GO:0016787">
    <property type="term" value="F:hydrolase activity"/>
    <property type="evidence" value="ECO:0007669"/>
    <property type="project" value="UniProtKB-UniRule"/>
</dbReference>
<feature type="active site" description="Nucleophile" evidence="4">
    <location>
        <position position="73"/>
    </location>
</feature>
<keyword evidence="2 4" id="KW-0442">Lipid degradation</keyword>
<reference evidence="6" key="1">
    <citation type="submission" date="2022-05" db="EMBL/GenBank/DDBJ databases">
        <authorList>
            <person name="Pankratov T."/>
        </authorList>
    </citation>
    <scope>NUCLEOTIDE SEQUENCE</scope>
    <source>
        <strain evidence="6">BP6-180914</strain>
    </source>
</reference>
<evidence type="ECO:0000256" key="4">
    <source>
        <dbReference type="PROSITE-ProRule" id="PRU01161"/>
    </source>
</evidence>
<gene>
    <name evidence="6" type="ORF">M8523_06575</name>
</gene>
<feature type="domain" description="PNPLA" evidence="5">
    <location>
        <begin position="39"/>
        <end position="218"/>
    </location>
</feature>
<evidence type="ECO:0000259" key="5">
    <source>
        <dbReference type="PROSITE" id="PS51635"/>
    </source>
</evidence>
<organism evidence="6 7">
    <name type="scientific">Lichenifustis flavocetrariae</name>
    <dbReference type="NCBI Taxonomy" id="2949735"/>
    <lineage>
        <taxon>Bacteria</taxon>
        <taxon>Pseudomonadati</taxon>
        <taxon>Pseudomonadota</taxon>
        <taxon>Alphaproteobacteria</taxon>
        <taxon>Hyphomicrobiales</taxon>
        <taxon>Lichenihabitantaceae</taxon>
        <taxon>Lichenifustis</taxon>
    </lineage>
</organism>
<feature type="short sequence motif" description="GXGXXG" evidence="4">
    <location>
        <begin position="43"/>
        <end position="48"/>
    </location>
</feature>
<proteinExistence type="predicted"/>
<dbReference type="RefSeq" id="WP_282584047.1">
    <property type="nucleotide sequence ID" value="NZ_JAMOIM010000003.1"/>
</dbReference>
<comment type="caution">
    <text evidence="6">The sequence shown here is derived from an EMBL/GenBank/DDBJ whole genome shotgun (WGS) entry which is preliminary data.</text>
</comment>
<dbReference type="SUPFAM" id="SSF52151">
    <property type="entry name" value="FabD/lysophospholipase-like"/>
    <property type="match status" value="1"/>
</dbReference>
<dbReference type="InterPro" id="IPR050301">
    <property type="entry name" value="NTE"/>
</dbReference>
<keyword evidence="7" id="KW-1185">Reference proteome</keyword>
<evidence type="ECO:0000256" key="2">
    <source>
        <dbReference type="ARBA" id="ARBA00022963"/>
    </source>
</evidence>
<evidence type="ECO:0000256" key="1">
    <source>
        <dbReference type="ARBA" id="ARBA00022801"/>
    </source>
</evidence>
<dbReference type="InterPro" id="IPR016035">
    <property type="entry name" value="Acyl_Trfase/lysoPLipase"/>
</dbReference>
<dbReference type="Proteomes" id="UP001165667">
    <property type="component" value="Unassembled WGS sequence"/>
</dbReference>
<name>A0AA41YSD4_9HYPH</name>
<dbReference type="GO" id="GO:0016042">
    <property type="term" value="P:lipid catabolic process"/>
    <property type="evidence" value="ECO:0007669"/>
    <property type="project" value="UniProtKB-UniRule"/>
</dbReference>
<dbReference type="Gene3D" id="3.40.1090.10">
    <property type="entry name" value="Cytosolic phospholipase A2 catalytic domain"/>
    <property type="match status" value="2"/>
</dbReference>
<evidence type="ECO:0000313" key="6">
    <source>
        <dbReference type="EMBL" id="MCW6507686.1"/>
    </source>
</evidence>
<feature type="short sequence motif" description="DGA/G" evidence="4">
    <location>
        <begin position="205"/>
        <end position="207"/>
    </location>
</feature>
<dbReference type="PROSITE" id="PS51635">
    <property type="entry name" value="PNPLA"/>
    <property type="match status" value="1"/>
</dbReference>
<feature type="short sequence motif" description="GXSXG" evidence="4">
    <location>
        <begin position="71"/>
        <end position="75"/>
    </location>
</feature>
<sequence length="355" mass="37940">MTRKVDHNSSRERASVKQALALQRAAGSLSVRTNRQVSLALQGGGSLGAFTWGVLDRLLEADNVSFDAVSGASAGAINAAVMASGFAKSGRTGAREALERFWRRASGAALAPAFSDALAFSARVLSPYEFNPFDLNPLRLLLSHEVDVDCIRRSPFRLLLGATRVGDGSLRLFRESEITIDVLLASACLPLLNQAVAIDGADYWDGGYAANPPLLPLIETSSTDQILVVQIIPQKGAAHPRSKKDIVRRLDHIAFGASLTHDLGTIDMIKALTQRGDATRNKIASCEVARISAEDAWPGLAEADPLNLDWGFLCDLRDAGRGAAETWLTAPAPEKIYARPSPAAQSASRPARYVG</sequence>